<proteinExistence type="predicted"/>
<dbReference type="Proteomes" id="UP000709959">
    <property type="component" value="Unassembled WGS sequence"/>
</dbReference>
<organism evidence="1 2">
    <name type="scientific">Candidatus Geothrix odensensis</name>
    <dbReference type="NCBI Taxonomy" id="2954440"/>
    <lineage>
        <taxon>Bacteria</taxon>
        <taxon>Pseudomonadati</taxon>
        <taxon>Acidobacteriota</taxon>
        <taxon>Holophagae</taxon>
        <taxon>Holophagales</taxon>
        <taxon>Holophagaceae</taxon>
        <taxon>Geothrix</taxon>
    </lineage>
</organism>
<evidence type="ECO:0000313" key="2">
    <source>
        <dbReference type="Proteomes" id="UP000709959"/>
    </source>
</evidence>
<protein>
    <submittedName>
        <fullName evidence="1">Uncharacterized protein</fullName>
    </submittedName>
</protein>
<name>A0A936K8R5_9BACT</name>
<reference evidence="1 2" key="1">
    <citation type="submission" date="2020-10" db="EMBL/GenBank/DDBJ databases">
        <title>Connecting structure to function with the recovery of over 1000 high-quality activated sludge metagenome-assembled genomes encoding full-length rRNA genes using long-read sequencing.</title>
        <authorList>
            <person name="Singleton C.M."/>
            <person name="Petriglieri F."/>
            <person name="Kristensen J.M."/>
            <person name="Kirkegaard R.H."/>
            <person name="Michaelsen T.Y."/>
            <person name="Andersen M.H."/>
            <person name="Karst S.M."/>
            <person name="Dueholm M.S."/>
            <person name="Nielsen P.H."/>
            <person name="Albertsen M."/>
        </authorList>
    </citation>
    <scope>NUCLEOTIDE SEQUENCE [LARGE SCALE GENOMIC DNA]</scope>
    <source>
        <strain evidence="1">OdNE_18-Q3-R46-58_MAXAC.008</strain>
    </source>
</reference>
<dbReference type="EMBL" id="JADKCH010000032">
    <property type="protein sequence ID" value="MBK8573772.1"/>
    <property type="molecule type" value="Genomic_DNA"/>
</dbReference>
<sequence length="194" mass="21831">MAKAPFVAQWVQAGADIFQWGRKAAYWKGKKGWWASRQDVEGIKGPFRTPGAAQTWAEEPFRAQHRLAQQKLRDEAQQALEGRKAKRAAQQAREAELAQEREARDLLTWKGLPPEARKVAPGQVWAMRDPRFEQHQILVVEVKKTIAVVLARDSKATPWKGLAREPRTLATLPRLYRLAGTAKVPASPTRKGPA</sequence>
<dbReference type="AlphaFoldDB" id="A0A936K8R5"/>
<accession>A0A936K8R5</accession>
<gene>
    <name evidence="1" type="ORF">IPN91_14410</name>
</gene>
<evidence type="ECO:0000313" key="1">
    <source>
        <dbReference type="EMBL" id="MBK8573772.1"/>
    </source>
</evidence>
<comment type="caution">
    <text evidence="1">The sequence shown here is derived from an EMBL/GenBank/DDBJ whole genome shotgun (WGS) entry which is preliminary data.</text>
</comment>